<proteinExistence type="predicted"/>
<gene>
    <name evidence="2" type="ORF">GM50_11545</name>
</gene>
<evidence type="ECO:0000259" key="1">
    <source>
        <dbReference type="Pfam" id="PF02872"/>
    </source>
</evidence>
<dbReference type="InterPro" id="IPR029052">
    <property type="entry name" value="Metallo-depent_PP-like"/>
</dbReference>
<protein>
    <recommendedName>
        <fullName evidence="1">5'-Nucleotidase C-terminal domain-containing protein</fullName>
    </recommendedName>
</protein>
<dbReference type="PROSITE" id="PS00786">
    <property type="entry name" value="5_NUCLEOTIDASE_2"/>
    <property type="match status" value="1"/>
</dbReference>
<organism evidence="2">
    <name type="scientific">freshwater metagenome</name>
    <dbReference type="NCBI Taxonomy" id="449393"/>
    <lineage>
        <taxon>unclassified sequences</taxon>
        <taxon>metagenomes</taxon>
        <taxon>ecological metagenomes</taxon>
    </lineage>
</organism>
<dbReference type="Pfam" id="PF02872">
    <property type="entry name" value="5_nucleotid_C"/>
    <property type="match status" value="1"/>
</dbReference>
<evidence type="ECO:0000313" key="2">
    <source>
        <dbReference type="EMBL" id="KGA17522.1"/>
    </source>
</evidence>
<dbReference type="PANTHER" id="PTHR11575">
    <property type="entry name" value="5'-NUCLEOTIDASE-RELATED"/>
    <property type="match status" value="1"/>
</dbReference>
<feature type="domain" description="5'-Nucleotidase C-terminal" evidence="1">
    <location>
        <begin position="421"/>
        <end position="613"/>
    </location>
</feature>
<dbReference type="AlphaFoldDB" id="A0A094Q2E3"/>
<dbReference type="Gene3D" id="3.90.780.10">
    <property type="entry name" value="5'-Nucleotidase, C-terminal domain"/>
    <property type="match status" value="1"/>
</dbReference>
<sequence>MRKGSVLSITLALVTAQLLTVNLVQPAIAVEPKSSVILTLLHNNDGESSLGADAIYKSTSGDIKAGSAAAFAAVFDREVQDARSIGNAVLSVYAGDSFLPSKNIICSEPGSPKSKKPVLDAVAQAKMPYDVHILGNHEFDYGTGFLSRYIKAFGANGKPKHPFISGNLDFSKNPDLKSMVGKATLSNGQIINGKVLGQSYIHTDPVTKHKFGVVSAVTWTLRTISSPGSVELKSSDLQSTAKVVQAQINSLQRMGINKIILVSHLQAASNDKELIALLKGVDVAVAGGGDELLQNPAIDNAVELIPGESAPVGAYPTILNDRTGKEVPLVTTSGNYKYLGRADLVFDAKGNLVEVKPESSYPRRVVPLSATATAAGITDAVMPKTKIVKLVDQPLTACLSDFVAPIAASNVVFNTDRGSATVLGVRTAETNGGNLVADAFVYSYNQRYAKAKLPKPSTTTPLVAIQNGGGIRQNPATVLPVTGVVGKISRGNTFDLLPFGNTLVAVTDVTATQMKEIFERSCSISTAGGGQFLQFSGMKVVCLRAGTAQVVSTPAAGATAGSITTAGTRVKSITLSDGRALVTNGEVVANAPSVTIVTNNFTADGGDNYPALAARKKSAIGIDYEVALFEYLRSFPNGTDNLPTIPETDIRYKALAGEGRFTWE</sequence>
<accession>A0A094Q2E3</accession>
<dbReference type="GO" id="GO:0046872">
    <property type="term" value="F:metal ion binding"/>
    <property type="evidence" value="ECO:0007669"/>
    <property type="project" value="InterPro"/>
</dbReference>
<dbReference type="GO" id="GO:0009166">
    <property type="term" value="P:nucleotide catabolic process"/>
    <property type="evidence" value="ECO:0007669"/>
    <property type="project" value="InterPro"/>
</dbReference>
<dbReference type="InterPro" id="IPR006179">
    <property type="entry name" value="5_nucleotidase/apyrase"/>
</dbReference>
<comment type="caution">
    <text evidence="2">The sequence shown here is derived from an EMBL/GenBank/DDBJ whole genome shotgun (WGS) entry which is preliminary data.</text>
</comment>
<dbReference type="InterPro" id="IPR036907">
    <property type="entry name" value="5'-Nucleotdase_C_sf"/>
</dbReference>
<dbReference type="GO" id="GO:0008253">
    <property type="term" value="F:5'-nucleotidase activity"/>
    <property type="evidence" value="ECO:0007669"/>
    <property type="project" value="TreeGrafter"/>
</dbReference>
<dbReference type="InterPro" id="IPR008334">
    <property type="entry name" value="5'-Nucleotdase_C"/>
</dbReference>
<dbReference type="Gene3D" id="3.60.21.10">
    <property type="match status" value="1"/>
</dbReference>
<dbReference type="GO" id="GO:0000166">
    <property type="term" value="F:nucleotide binding"/>
    <property type="evidence" value="ECO:0007669"/>
    <property type="project" value="InterPro"/>
</dbReference>
<dbReference type="SUPFAM" id="SSF56300">
    <property type="entry name" value="Metallo-dependent phosphatases"/>
    <property type="match status" value="1"/>
</dbReference>
<dbReference type="InterPro" id="IPR006146">
    <property type="entry name" value="5'-Nucleotdase_CS"/>
</dbReference>
<dbReference type="SUPFAM" id="SSF55816">
    <property type="entry name" value="5'-nucleotidase (syn. UDP-sugar hydrolase), C-terminal domain"/>
    <property type="match status" value="1"/>
</dbReference>
<dbReference type="GO" id="GO:0030288">
    <property type="term" value="C:outer membrane-bounded periplasmic space"/>
    <property type="evidence" value="ECO:0007669"/>
    <property type="project" value="TreeGrafter"/>
</dbReference>
<dbReference type="PRINTS" id="PR01607">
    <property type="entry name" value="APYRASEFAMLY"/>
</dbReference>
<dbReference type="EMBL" id="JNSK01000041">
    <property type="protein sequence ID" value="KGA17522.1"/>
    <property type="molecule type" value="Genomic_DNA"/>
</dbReference>
<dbReference type="GO" id="GO:0008768">
    <property type="term" value="F:UDP-sugar diphosphatase activity"/>
    <property type="evidence" value="ECO:0007669"/>
    <property type="project" value="TreeGrafter"/>
</dbReference>
<dbReference type="PANTHER" id="PTHR11575:SF24">
    <property type="entry name" value="5'-NUCLEOTIDASE"/>
    <property type="match status" value="1"/>
</dbReference>
<reference evidence="2" key="1">
    <citation type="submission" date="2014-05" db="EMBL/GenBank/DDBJ databases">
        <title>Key roles for freshwater Actinobacteria revealed by deep metagenomic sequencing.</title>
        <authorList>
            <person name="Ghai R."/>
            <person name="Mizuno C.M."/>
            <person name="Picazo A."/>
            <person name="Camacho A."/>
            <person name="Rodriguez-Valera F."/>
        </authorList>
    </citation>
    <scope>NUCLEOTIDE SEQUENCE</scope>
</reference>
<name>A0A094Q2E3_9ZZZZ</name>